<dbReference type="Gene3D" id="3.30.200.20">
    <property type="entry name" value="Phosphorylase Kinase, domain 1"/>
    <property type="match status" value="1"/>
</dbReference>
<evidence type="ECO:0000256" key="4">
    <source>
        <dbReference type="ARBA" id="ARBA00022777"/>
    </source>
</evidence>
<keyword evidence="3 6" id="KW-0547">Nucleotide-binding</keyword>
<proteinExistence type="predicted"/>
<dbReference type="PROSITE" id="PS00107">
    <property type="entry name" value="PROTEIN_KINASE_ATP"/>
    <property type="match status" value="1"/>
</dbReference>
<dbReference type="SUPFAM" id="SSF56112">
    <property type="entry name" value="Protein kinase-like (PK-like)"/>
    <property type="match status" value="1"/>
</dbReference>
<evidence type="ECO:0000256" key="7">
    <source>
        <dbReference type="SAM" id="MobiDB-lite"/>
    </source>
</evidence>
<dbReference type="GO" id="GO:0004674">
    <property type="term" value="F:protein serine/threonine kinase activity"/>
    <property type="evidence" value="ECO:0007669"/>
    <property type="project" value="UniProtKB-KW"/>
</dbReference>
<feature type="compositionally biased region" description="Low complexity" evidence="7">
    <location>
        <begin position="205"/>
        <end position="216"/>
    </location>
</feature>
<evidence type="ECO:0000256" key="3">
    <source>
        <dbReference type="ARBA" id="ARBA00022741"/>
    </source>
</evidence>
<keyword evidence="2" id="KW-0808">Transferase</keyword>
<dbReference type="WBParaSite" id="jg17465">
    <property type="protein sequence ID" value="jg17465"/>
    <property type="gene ID" value="jg17465"/>
</dbReference>
<dbReference type="InterPro" id="IPR000719">
    <property type="entry name" value="Prot_kinase_dom"/>
</dbReference>
<keyword evidence="1" id="KW-0723">Serine/threonine-protein kinase</keyword>
<feature type="compositionally biased region" description="Basic and acidic residues" evidence="7">
    <location>
        <begin position="80"/>
        <end position="96"/>
    </location>
</feature>
<feature type="region of interest" description="Disordered" evidence="7">
    <location>
        <begin position="184"/>
        <end position="239"/>
    </location>
</feature>
<dbReference type="PANTHER" id="PTHR24351">
    <property type="entry name" value="RIBOSOMAL PROTEIN S6 KINASE"/>
    <property type="match status" value="1"/>
</dbReference>
<protein>
    <submittedName>
        <fullName evidence="10">Protein kinase domain-containing protein</fullName>
    </submittedName>
</protein>
<keyword evidence="9" id="KW-1185">Reference proteome</keyword>
<dbReference type="Gene3D" id="1.10.510.10">
    <property type="entry name" value="Transferase(Phosphotransferase) domain 1"/>
    <property type="match status" value="1"/>
</dbReference>
<evidence type="ECO:0000256" key="5">
    <source>
        <dbReference type="ARBA" id="ARBA00022840"/>
    </source>
</evidence>
<reference evidence="10" key="1">
    <citation type="submission" date="2022-11" db="UniProtKB">
        <authorList>
            <consortium name="WormBaseParasite"/>
        </authorList>
    </citation>
    <scope>IDENTIFICATION</scope>
</reference>
<dbReference type="SMART" id="SM00220">
    <property type="entry name" value="S_TKc"/>
    <property type="match status" value="1"/>
</dbReference>
<dbReference type="PROSITE" id="PS50011">
    <property type="entry name" value="PROTEIN_KINASE_DOM"/>
    <property type="match status" value="1"/>
</dbReference>
<evidence type="ECO:0000313" key="9">
    <source>
        <dbReference type="Proteomes" id="UP000887574"/>
    </source>
</evidence>
<name>A0A915D980_9BILA</name>
<organism evidence="9 10">
    <name type="scientific">Ditylenchus dipsaci</name>
    <dbReference type="NCBI Taxonomy" id="166011"/>
    <lineage>
        <taxon>Eukaryota</taxon>
        <taxon>Metazoa</taxon>
        <taxon>Ecdysozoa</taxon>
        <taxon>Nematoda</taxon>
        <taxon>Chromadorea</taxon>
        <taxon>Rhabditida</taxon>
        <taxon>Tylenchina</taxon>
        <taxon>Tylenchomorpha</taxon>
        <taxon>Sphaerularioidea</taxon>
        <taxon>Anguinidae</taxon>
        <taxon>Anguininae</taxon>
        <taxon>Ditylenchus</taxon>
    </lineage>
</organism>
<feature type="domain" description="Protein kinase" evidence="8">
    <location>
        <begin position="198"/>
        <end position="475"/>
    </location>
</feature>
<dbReference type="Proteomes" id="UP000887574">
    <property type="component" value="Unplaced"/>
</dbReference>
<feature type="compositionally biased region" description="Basic residues" evidence="7">
    <location>
        <begin position="118"/>
        <end position="128"/>
    </location>
</feature>
<keyword evidence="4" id="KW-0418">Kinase</keyword>
<evidence type="ECO:0000256" key="2">
    <source>
        <dbReference type="ARBA" id="ARBA00022679"/>
    </source>
</evidence>
<sequence>MWLAVLFFLCSISEIFSIFALVFALLGDRPQADPERYTLLMAKSPIEVSAHQHAGTSSSSSSHRETLQPKHSPVFQLSDSPERRPRLNMRTYDRTHSGRLSLFTPSNSPDPRNQIKNSRARHPTRHRPNLITDNATNSVPVRLAQVSKKSTLKTAIPQASSGSPIISSASRMHPVSLIAENVASSSSNVKNEKDFDKYESKQRRSSSSSGSTASSSPRLTKARQRPISRTNQPNIVNLTSKDKTDYSAYSLVPKDSEKVSQLSSSAALHHRVSSSISALPEEDLLSQLHSPNDRLYTEFMPSPDIAPVSYPDDFEIVEPIGGGTFGVVYKVKRKKKSLKDKNFAMKIIETNNIINMSDTIMDFIITEMQVASYLRNKCTEESNIIEIICLDHLVDFGASFLKQANGRRGTMPYNSPEVFAEKNYSYSIDWWSFGMLMYKVFVGEFPLRIDINKREDAEYIIKNYETEGPDIVRNS</sequence>
<dbReference type="GO" id="GO:0005524">
    <property type="term" value="F:ATP binding"/>
    <property type="evidence" value="ECO:0007669"/>
    <property type="project" value="UniProtKB-UniRule"/>
</dbReference>
<evidence type="ECO:0000313" key="10">
    <source>
        <dbReference type="WBParaSite" id="jg17465"/>
    </source>
</evidence>
<feature type="compositionally biased region" description="Basic and acidic residues" evidence="7">
    <location>
        <begin position="190"/>
        <end position="202"/>
    </location>
</feature>
<feature type="binding site" evidence="6">
    <location>
        <position position="346"/>
    </location>
    <ligand>
        <name>ATP</name>
        <dbReference type="ChEBI" id="CHEBI:30616"/>
    </ligand>
</feature>
<dbReference type="InterPro" id="IPR017441">
    <property type="entry name" value="Protein_kinase_ATP_BS"/>
</dbReference>
<dbReference type="AlphaFoldDB" id="A0A915D980"/>
<evidence type="ECO:0000256" key="6">
    <source>
        <dbReference type="PROSITE-ProRule" id="PRU10141"/>
    </source>
</evidence>
<feature type="compositionally biased region" description="Polar residues" evidence="7">
    <location>
        <begin position="227"/>
        <end position="239"/>
    </location>
</feature>
<evidence type="ECO:0000259" key="8">
    <source>
        <dbReference type="PROSITE" id="PS50011"/>
    </source>
</evidence>
<evidence type="ECO:0000256" key="1">
    <source>
        <dbReference type="ARBA" id="ARBA00022527"/>
    </source>
</evidence>
<feature type="region of interest" description="Disordered" evidence="7">
    <location>
        <begin position="50"/>
        <end position="133"/>
    </location>
</feature>
<feature type="compositionally biased region" description="Polar residues" evidence="7">
    <location>
        <begin position="103"/>
        <end position="117"/>
    </location>
</feature>
<accession>A0A915D980</accession>
<keyword evidence="5 6" id="KW-0067">ATP-binding</keyword>
<dbReference type="InterPro" id="IPR011009">
    <property type="entry name" value="Kinase-like_dom_sf"/>
</dbReference>
<dbReference type="Pfam" id="PF00069">
    <property type="entry name" value="Pkinase"/>
    <property type="match status" value="1"/>
</dbReference>